<feature type="coiled-coil region" evidence="1">
    <location>
        <begin position="161"/>
        <end position="188"/>
    </location>
</feature>
<keyword evidence="3" id="KW-1185">Reference proteome</keyword>
<proteinExistence type="predicted"/>
<dbReference type="AlphaFoldDB" id="A0A1V4H904"/>
<dbReference type="OrthoDB" id="9812611at2"/>
<evidence type="ECO:0000313" key="2">
    <source>
        <dbReference type="EMBL" id="OPH47596.1"/>
    </source>
</evidence>
<gene>
    <name evidence="2" type="ORF">BC351_10415</name>
</gene>
<organism evidence="2 3">
    <name type="scientific">Paenibacillus ferrarius</name>
    <dbReference type="NCBI Taxonomy" id="1469647"/>
    <lineage>
        <taxon>Bacteria</taxon>
        <taxon>Bacillati</taxon>
        <taxon>Bacillota</taxon>
        <taxon>Bacilli</taxon>
        <taxon>Bacillales</taxon>
        <taxon>Paenibacillaceae</taxon>
        <taxon>Paenibacillus</taxon>
    </lineage>
</organism>
<dbReference type="RefSeq" id="WP_079420217.1">
    <property type="nucleotide sequence ID" value="NZ_MBTG01000056.1"/>
</dbReference>
<dbReference type="STRING" id="1469647.BC351_10415"/>
<dbReference type="Proteomes" id="UP000190626">
    <property type="component" value="Unassembled WGS sequence"/>
</dbReference>
<sequence>MTNEIQVKGTVSFMGKEIPKVFGGFGEDKPVLLAKTIAKIHERDLFKVNELINNNIEQFNIEGATDLIDLISILSKDSLLEFGFTKQSIANSKNIYLLSERGYKILIKAMEDDMSWEVYHKLLNEYFNFKEQQQFDLSKLSPELIMFKTLWDGLAKTQLIALENQTEIKEAKQEIKQVQNVVDDIRETIVQRDDDWRDSINQLIKKAAKNLGGRNDDFVTVRRESYELLQERASCRLKQRVKNIQDRMREQGIRETDVKKANNLDAIEADKKLKEIYFSIVKELSIKYGNDKRVV</sequence>
<keyword evidence="1" id="KW-0175">Coiled coil</keyword>
<protein>
    <recommendedName>
        <fullName evidence="4">KilA-N DNA-binding domain-containing protein</fullName>
    </recommendedName>
</protein>
<evidence type="ECO:0000256" key="1">
    <source>
        <dbReference type="SAM" id="Coils"/>
    </source>
</evidence>
<name>A0A1V4H904_9BACL</name>
<accession>A0A1V4H904</accession>
<evidence type="ECO:0008006" key="4">
    <source>
        <dbReference type="Google" id="ProtNLM"/>
    </source>
</evidence>
<comment type="caution">
    <text evidence="2">The sequence shown here is derived from an EMBL/GenBank/DDBJ whole genome shotgun (WGS) entry which is preliminary data.</text>
</comment>
<dbReference type="EMBL" id="MBTG01000056">
    <property type="protein sequence ID" value="OPH47596.1"/>
    <property type="molecule type" value="Genomic_DNA"/>
</dbReference>
<evidence type="ECO:0000313" key="3">
    <source>
        <dbReference type="Proteomes" id="UP000190626"/>
    </source>
</evidence>
<reference evidence="3" key="1">
    <citation type="submission" date="2016-07" db="EMBL/GenBank/DDBJ databases">
        <authorList>
            <person name="Florea S."/>
            <person name="Webb J.S."/>
            <person name="Jaromczyk J."/>
            <person name="Schardl C.L."/>
        </authorList>
    </citation>
    <scope>NUCLEOTIDE SEQUENCE [LARGE SCALE GENOMIC DNA]</scope>
    <source>
        <strain evidence="3">CY1</strain>
    </source>
</reference>